<dbReference type="EMBL" id="LAZR01003284">
    <property type="protein sequence ID" value="KKN19971.1"/>
    <property type="molecule type" value="Genomic_DNA"/>
</dbReference>
<organism evidence="1">
    <name type="scientific">marine sediment metagenome</name>
    <dbReference type="NCBI Taxonomy" id="412755"/>
    <lineage>
        <taxon>unclassified sequences</taxon>
        <taxon>metagenomes</taxon>
        <taxon>ecological metagenomes</taxon>
    </lineage>
</organism>
<comment type="caution">
    <text evidence="1">The sequence shown here is derived from an EMBL/GenBank/DDBJ whole genome shotgun (WGS) entry which is preliminary data.</text>
</comment>
<reference evidence="1" key="1">
    <citation type="journal article" date="2015" name="Nature">
        <title>Complex archaea that bridge the gap between prokaryotes and eukaryotes.</title>
        <authorList>
            <person name="Spang A."/>
            <person name="Saw J.H."/>
            <person name="Jorgensen S.L."/>
            <person name="Zaremba-Niedzwiedzka K."/>
            <person name="Martijn J."/>
            <person name="Lind A.E."/>
            <person name="van Eijk R."/>
            <person name="Schleper C."/>
            <person name="Guy L."/>
            <person name="Ettema T.J."/>
        </authorList>
    </citation>
    <scope>NUCLEOTIDE SEQUENCE</scope>
</reference>
<accession>A0A0F9R3X0</accession>
<sequence length="86" mass="9800">MNAKVVLIKGRAERTLELKDNFIHSRTEYSTSFDAEGVYVRTKTFLKKQGWKRKPTVISKIENVGRRLRPSKVLGHRVGNDGTVGE</sequence>
<name>A0A0F9R3X0_9ZZZZ</name>
<gene>
    <name evidence="1" type="ORF">LCGC14_0940230</name>
</gene>
<protein>
    <submittedName>
        <fullName evidence="1">Uncharacterized protein</fullName>
    </submittedName>
</protein>
<dbReference type="AlphaFoldDB" id="A0A0F9R3X0"/>
<proteinExistence type="predicted"/>
<evidence type="ECO:0000313" key="1">
    <source>
        <dbReference type="EMBL" id="KKN19971.1"/>
    </source>
</evidence>